<evidence type="ECO:0000256" key="5">
    <source>
        <dbReference type="ARBA" id="ARBA00022806"/>
    </source>
</evidence>
<evidence type="ECO:0000256" key="6">
    <source>
        <dbReference type="ARBA" id="ARBA00022839"/>
    </source>
</evidence>
<comment type="function">
    <text evidence="11">A helicase/nuclease that prepares dsDNA breaks (DSB) for recombinational DNA repair. Binds to DSBs and unwinds DNA via a highly rapid and processive ATP-dependent bidirectional helicase activity. Unwinds dsDNA until it encounters a Chi (crossover hotspot instigator) sequence from the 3' direction. Cuts ssDNA a few nucleotides 3' to the Chi site. The properties and activities of the enzyme are changed at Chi. The Chi-altered holoenzyme produces a long 3'-ssDNA overhang and facilitates RecA-binding to the ssDNA for homologous DNA recombination and repair. Holoenzyme degrades any linearized DNA that is unable to undergo homologous recombination. In the holoenzyme this subunit has ssDNA-dependent ATPase and 5'-3' helicase activity. When added to pre-assembled RecBC greatly stimulates nuclease activity and augments holoenzyme processivity. Negatively regulates the RecA-loading ability of RecBCD.</text>
</comment>
<dbReference type="CDD" id="cd18809">
    <property type="entry name" value="SF1_C_RecD"/>
    <property type="match status" value="1"/>
</dbReference>
<feature type="binding site" evidence="11">
    <location>
        <begin position="213"/>
        <end position="220"/>
    </location>
    <ligand>
        <name>ATP</name>
        <dbReference type="ChEBI" id="CHEBI:30616"/>
    </ligand>
</feature>
<dbReference type="InterPro" id="IPR050534">
    <property type="entry name" value="Coronavir_polyprotein_1ab"/>
</dbReference>
<dbReference type="Pfam" id="PF13538">
    <property type="entry name" value="UvrD_C_2"/>
    <property type="match status" value="1"/>
</dbReference>
<dbReference type="PANTHER" id="PTHR43788:SF6">
    <property type="entry name" value="DNA HELICASE B"/>
    <property type="match status" value="1"/>
</dbReference>
<evidence type="ECO:0000313" key="14">
    <source>
        <dbReference type="Proteomes" id="UP001219862"/>
    </source>
</evidence>
<dbReference type="Proteomes" id="UP001219862">
    <property type="component" value="Unassembled WGS sequence"/>
</dbReference>
<evidence type="ECO:0000256" key="1">
    <source>
        <dbReference type="ARBA" id="ARBA00022722"/>
    </source>
</evidence>
<keyword evidence="3 11" id="KW-0227">DNA damage</keyword>
<dbReference type="InterPro" id="IPR006344">
    <property type="entry name" value="RecD"/>
</dbReference>
<keyword evidence="14" id="KW-1185">Reference proteome</keyword>
<name>A0ABT5KSX5_9BURK</name>
<dbReference type="InterPro" id="IPR049550">
    <property type="entry name" value="RecD_N"/>
</dbReference>
<keyword evidence="2 11" id="KW-0547">Nucleotide-binding</keyword>
<organism evidence="13 14">
    <name type="scientific">Roseateles koreensis</name>
    <dbReference type="NCBI Taxonomy" id="2987526"/>
    <lineage>
        <taxon>Bacteria</taxon>
        <taxon>Pseudomonadati</taxon>
        <taxon>Pseudomonadota</taxon>
        <taxon>Betaproteobacteria</taxon>
        <taxon>Burkholderiales</taxon>
        <taxon>Sphaerotilaceae</taxon>
        <taxon>Roseateles</taxon>
    </lineage>
</organism>
<accession>A0ABT5KSX5</accession>
<dbReference type="HAMAP" id="MF_01487">
    <property type="entry name" value="RecD"/>
    <property type="match status" value="1"/>
</dbReference>
<comment type="caution">
    <text evidence="13">The sequence shown here is derived from an EMBL/GenBank/DDBJ whole genome shotgun (WGS) entry which is preliminary data.</text>
</comment>
<evidence type="ECO:0000256" key="9">
    <source>
        <dbReference type="ARBA" id="ARBA00023204"/>
    </source>
</evidence>
<dbReference type="Pfam" id="PF13245">
    <property type="entry name" value="AAA_19"/>
    <property type="match status" value="1"/>
</dbReference>
<dbReference type="InterPro" id="IPR041851">
    <property type="entry name" value="RecD_N_sf"/>
</dbReference>
<dbReference type="NCBIfam" id="TIGR01447">
    <property type="entry name" value="recD"/>
    <property type="match status" value="1"/>
</dbReference>
<dbReference type="EC" id="5.6.2.3" evidence="11"/>
<comment type="similarity">
    <text evidence="11">Belongs to the RecD family.</text>
</comment>
<dbReference type="Pfam" id="PF21185">
    <property type="entry name" value="RecD_N"/>
    <property type="match status" value="1"/>
</dbReference>
<dbReference type="Gene3D" id="3.40.50.300">
    <property type="entry name" value="P-loop containing nucleotide triphosphate hydrolases"/>
    <property type="match status" value="3"/>
</dbReference>
<keyword evidence="7 11" id="KW-0067">ATP-binding</keyword>
<evidence type="ECO:0000256" key="2">
    <source>
        <dbReference type="ARBA" id="ARBA00022741"/>
    </source>
</evidence>
<keyword evidence="9 11" id="KW-0234">DNA repair</keyword>
<dbReference type="EMBL" id="JAQQXS010000007">
    <property type="protein sequence ID" value="MDC8785540.1"/>
    <property type="molecule type" value="Genomic_DNA"/>
</dbReference>
<keyword evidence="6 11" id="KW-0269">Exonuclease</keyword>
<comment type="miscellaneous">
    <text evidence="11">In the RecBCD complex, RecB has a slow 3'-5' helicase, an exonuclease activity and loads RecA onto ssDNA, RecD has a fast 5'-3' helicase activity, while RecC stimulates the ATPase and processivity of the RecB helicase and contributes to recognition of the Chi site.</text>
</comment>
<keyword evidence="5 11" id="KW-0347">Helicase</keyword>
<dbReference type="CDD" id="cd17933">
    <property type="entry name" value="DEXSc_RecD-like"/>
    <property type="match status" value="1"/>
</dbReference>
<dbReference type="InterPro" id="IPR003593">
    <property type="entry name" value="AAA+_ATPase"/>
</dbReference>
<evidence type="ECO:0000313" key="13">
    <source>
        <dbReference type="EMBL" id="MDC8785540.1"/>
    </source>
</evidence>
<evidence type="ECO:0000256" key="10">
    <source>
        <dbReference type="ARBA" id="ARBA00023235"/>
    </source>
</evidence>
<gene>
    <name evidence="11 13" type="primary">recD</name>
    <name evidence="13" type="ORF">PRZ01_10080</name>
</gene>
<sequence length="677" mass="72155">MNAALLIELKAWREAGWLRRLDAAFAGFMAELDPQAAPELLLASALLSHLEGQGHSCLDLAVLLSDPDTLLGWNLEGQQRLQAQLQNLAPNVAAWRAVLCASPLVALDAHARIDTRDQANANANSPLVMRGTRLYLRRYCAYERRVAGQVMLRCRADLAGDVGQGAQDVQGAGLNESALAARLATLFPARGEFDWQAFACAVALRSRFTVITGGPGTGKTYTAARLLALMFALDEQPRRLRVGLAAPTGKAAARLKQSIETALVQIPADFDCGLPRADLLGALGAARTLHALLGARPDTRKMRADAANPLSLDVLIVDEASMIHLEMMANLLDALPPQARVIFLGDKDQLASVEAGAVLGDLCSDAQAGRYDAATARFALAATGVALPVQTLDAQGSALAQQTVMLRESRRFGGPIGALALAVNRGDAAAAMALLRTEESQVLRWTEASSAHAVLPLALHGREGAPGGYSRYLAHLSRRPIEGDRAAFEQWAGEVIQAFETFRLLCAVREGDWGVAGLNQAVERALQVQGLLSKSGEWYEGRPIMVTRNDSGLGVFNGDIGIVLRSWAAGPQAGSLRAYFADGAALRSVAVSRLADVETAFAMTVHKSQGSEFEHTVLVLPDQASNTLSRELVYTGITRARKAFTLVSGRSQSFAQALGRRTRRASGLLDLLNGGGQ</sequence>
<protein>
    <recommendedName>
        <fullName evidence="11">RecBCD enzyme subunit RecD</fullName>
        <ecNumber evidence="11">5.6.2.3</ecNumber>
    </recommendedName>
    <alternativeName>
        <fullName evidence="11">DNA 5'-3' helicase subunit RecD</fullName>
    </alternativeName>
    <alternativeName>
        <fullName evidence="11">Exonuclease V subunit RecD</fullName>
        <shortName evidence="11">ExoV subunit RecD</shortName>
    </alternativeName>
    <alternativeName>
        <fullName evidence="11">Helicase/nuclease RecBCD subunit RecD</fullName>
    </alternativeName>
</protein>
<feature type="domain" description="AAA+ ATPase" evidence="12">
    <location>
        <begin position="205"/>
        <end position="372"/>
    </location>
</feature>
<dbReference type="Gene3D" id="1.10.10.1020">
    <property type="entry name" value="RecBCD complex, subunit RecD, N-terminal domain"/>
    <property type="match status" value="1"/>
</dbReference>
<dbReference type="GO" id="GO:0008854">
    <property type="term" value="F:exodeoxyribonuclease V activity"/>
    <property type="evidence" value="ECO:0007669"/>
    <property type="project" value="UniProtKB-EC"/>
</dbReference>
<keyword evidence="8 11" id="KW-0238">DNA-binding</keyword>
<dbReference type="InterPro" id="IPR027417">
    <property type="entry name" value="P-loop_NTPase"/>
</dbReference>
<reference evidence="13 14" key="1">
    <citation type="submission" date="2022-10" db="EMBL/GenBank/DDBJ databases">
        <title>paucibacter sp. hw8 Genome sequencing.</title>
        <authorList>
            <person name="Park S."/>
        </authorList>
    </citation>
    <scope>NUCLEOTIDE SEQUENCE [LARGE SCALE GENOMIC DNA]</scope>
    <source>
        <strain evidence="14">hw8</strain>
    </source>
</reference>
<evidence type="ECO:0000256" key="4">
    <source>
        <dbReference type="ARBA" id="ARBA00022801"/>
    </source>
</evidence>
<evidence type="ECO:0000256" key="8">
    <source>
        <dbReference type="ARBA" id="ARBA00023125"/>
    </source>
</evidence>
<evidence type="ECO:0000256" key="3">
    <source>
        <dbReference type="ARBA" id="ARBA00022763"/>
    </source>
</evidence>
<dbReference type="PANTHER" id="PTHR43788">
    <property type="entry name" value="DNA2/NAM7 HELICASE FAMILY MEMBER"/>
    <property type="match status" value="1"/>
</dbReference>
<dbReference type="InterPro" id="IPR027785">
    <property type="entry name" value="UvrD-like_helicase_C"/>
</dbReference>
<evidence type="ECO:0000256" key="7">
    <source>
        <dbReference type="ARBA" id="ARBA00022840"/>
    </source>
</evidence>
<comment type="catalytic activity">
    <reaction evidence="11">
        <text>ATP + H2O = ADP + phosphate + H(+)</text>
        <dbReference type="Rhea" id="RHEA:13065"/>
        <dbReference type="ChEBI" id="CHEBI:15377"/>
        <dbReference type="ChEBI" id="CHEBI:15378"/>
        <dbReference type="ChEBI" id="CHEBI:30616"/>
        <dbReference type="ChEBI" id="CHEBI:43474"/>
        <dbReference type="ChEBI" id="CHEBI:456216"/>
        <dbReference type="EC" id="5.6.2.3"/>
    </reaction>
</comment>
<dbReference type="SMART" id="SM00382">
    <property type="entry name" value="AAA"/>
    <property type="match status" value="1"/>
</dbReference>
<evidence type="ECO:0000256" key="11">
    <source>
        <dbReference type="HAMAP-Rule" id="MF_01487"/>
    </source>
</evidence>
<keyword evidence="10 11" id="KW-0413">Isomerase</keyword>
<keyword evidence="1 11" id="KW-0540">Nuclease</keyword>
<evidence type="ECO:0000259" key="12">
    <source>
        <dbReference type="SMART" id="SM00382"/>
    </source>
</evidence>
<keyword evidence="4 11" id="KW-0378">Hydrolase</keyword>
<dbReference type="RefSeq" id="WP_273596644.1">
    <property type="nucleotide sequence ID" value="NZ_JAQQXS010000007.1"/>
</dbReference>
<proteinExistence type="inferred from homology"/>
<dbReference type="SUPFAM" id="SSF52540">
    <property type="entry name" value="P-loop containing nucleoside triphosphate hydrolases"/>
    <property type="match status" value="2"/>
</dbReference>
<comment type="subunit">
    <text evidence="11">Heterotrimer of RecB, RecC and RecD. All subunits contribute to DNA-binding.</text>
</comment>